<organism evidence="1 2">
    <name type="scientific">Ensete ventricosum</name>
    <name type="common">Abyssinian banana</name>
    <name type="synonym">Musa ensete</name>
    <dbReference type="NCBI Taxonomy" id="4639"/>
    <lineage>
        <taxon>Eukaryota</taxon>
        <taxon>Viridiplantae</taxon>
        <taxon>Streptophyta</taxon>
        <taxon>Embryophyta</taxon>
        <taxon>Tracheophyta</taxon>
        <taxon>Spermatophyta</taxon>
        <taxon>Magnoliopsida</taxon>
        <taxon>Liliopsida</taxon>
        <taxon>Zingiberales</taxon>
        <taxon>Musaceae</taxon>
        <taxon>Ensete</taxon>
    </lineage>
</organism>
<dbReference type="AlphaFoldDB" id="A0A427ACF7"/>
<dbReference type="EMBL" id="AMZH03002926">
    <property type="protein sequence ID" value="RRT73947.1"/>
    <property type="molecule type" value="Genomic_DNA"/>
</dbReference>
<name>A0A427ACF7_ENSVE</name>
<evidence type="ECO:0000313" key="2">
    <source>
        <dbReference type="Proteomes" id="UP000287651"/>
    </source>
</evidence>
<sequence length="116" mass="13392">MSIRFGQSVTDKNVNKVFDEMLMFDRVLQFVYIPYTISSRLAVKSAKPVTLWYQRGISTCRNTRHTNVGDLDGLYGGQPARATIWGKHTLRCREMSRSEERASRFGIKKNFTREAP</sequence>
<gene>
    <name evidence="1" type="ORF">B296_00007265</name>
</gene>
<proteinExistence type="predicted"/>
<reference evidence="1 2" key="1">
    <citation type="journal article" date="2014" name="Agronomy (Basel)">
        <title>A Draft Genome Sequence for Ensete ventricosum, the Drought-Tolerant Tree Against Hunger.</title>
        <authorList>
            <person name="Harrison J."/>
            <person name="Moore K.A."/>
            <person name="Paszkiewicz K."/>
            <person name="Jones T."/>
            <person name="Grant M."/>
            <person name="Ambacheew D."/>
            <person name="Muzemil S."/>
            <person name="Studholme D.J."/>
        </authorList>
    </citation>
    <scope>NUCLEOTIDE SEQUENCE [LARGE SCALE GENOMIC DNA]</scope>
</reference>
<evidence type="ECO:0000313" key="1">
    <source>
        <dbReference type="EMBL" id="RRT73947.1"/>
    </source>
</evidence>
<dbReference type="Proteomes" id="UP000287651">
    <property type="component" value="Unassembled WGS sequence"/>
</dbReference>
<protein>
    <submittedName>
        <fullName evidence="1">Uncharacterized protein</fullName>
    </submittedName>
</protein>
<comment type="caution">
    <text evidence="1">The sequence shown here is derived from an EMBL/GenBank/DDBJ whole genome shotgun (WGS) entry which is preliminary data.</text>
</comment>
<accession>A0A427ACF7</accession>